<dbReference type="InterPro" id="IPR023057">
    <property type="entry name" value="GlnE"/>
</dbReference>
<dbReference type="GO" id="GO:0005524">
    <property type="term" value="F:ATP binding"/>
    <property type="evidence" value="ECO:0007669"/>
    <property type="project" value="UniProtKB-KW"/>
</dbReference>
<dbReference type="Pfam" id="PF08335">
    <property type="entry name" value="GlnD_UR_UTase"/>
    <property type="match status" value="2"/>
</dbReference>
<keyword evidence="2 9" id="KW-0548">Nucleotidyltransferase</keyword>
<feature type="domain" description="Glutamate-ammonia ligase adenylyltransferase repeated" evidence="7">
    <location>
        <begin position="566"/>
        <end position="820"/>
    </location>
</feature>
<keyword evidence="3" id="KW-0547">Nucleotide-binding</keyword>
<protein>
    <submittedName>
        <fullName evidence="9">Glutamate-ammonia-ligase adenylyltransferase</fullName>
    </submittedName>
</protein>
<feature type="domain" description="PII-uridylyltransferase/Glutamine-synthetase adenylyltransferase" evidence="8">
    <location>
        <begin position="843"/>
        <end position="934"/>
    </location>
</feature>
<evidence type="ECO:0000256" key="1">
    <source>
        <dbReference type="ARBA" id="ARBA00022679"/>
    </source>
</evidence>
<dbReference type="InterPro" id="IPR005190">
    <property type="entry name" value="GlnE_rpt_dom"/>
</dbReference>
<dbReference type="PANTHER" id="PTHR30621:SF0">
    <property type="entry name" value="BIFUNCTIONAL GLUTAMINE SYNTHETASE ADENYLYLTRANSFERASE_ADENYLYL-REMOVING ENZYME"/>
    <property type="match status" value="1"/>
</dbReference>
<evidence type="ECO:0000256" key="5">
    <source>
        <dbReference type="ARBA" id="ARBA00022842"/>
    </source>
</evidence>
<dbReference type="Gene3D" id="3.30.460.10">
    <property type="entry name" value="Beta Polymerase, domain 2"/>
    <property type="match status" value="2"/>
</dbReference>
<dbReference type="InterPro" id="IPR043519">
    <property type="entry name" value="NT_sf"/>
</dbReference>
<dbReference type="GO" id="GO:0005829">
    <property type="term" value="C:cytosol"/>
    <property type="evidence" value="ECO:0007669"/>
    <property type="project" value="TreeGrafter"/>
</dbReference>
<dbReference type="AlphaFoldDB" id="E1YIF2"/>
<gene>
    <name evidence="9" type="ORF">N47_D28080</name>
</gene>
<evidence type="ECO:0000256" key="3">
    <source>
        <dbReference type="ARBA" id="ARBA00022741"/>
    </source>
</evidence>
<dbReference type="InterPro" id="IPR013546">
    <property type="entry name" value="PII_UdlTrfase/GS_AdlTrfase"/>
</dbReference>
<keyword evidence="4" id="KW-0067">ATP-binding</keyword>
<dbReference type="PANTHER" id="PTHR30621">
    <property type="entry name" value="GLUTAMINE SYNTHETASE ADENYLYLTRANSFERASE"/>
    <property type="match status" value="1"/>
</dbReference>
<dbReference type="CDD" id="cd05401">
    <property type="entry name" value="NT_GlnE_GlnD_like"/>
    <property type="match status" value="2"/>
</dbReference>
<evidence type="ECO:0000256" key="6">
    <source>
        <dbReference type="ARBA" id="ARBA00023268"/>
    </source>
</evidence>
<dbReference type="FunFam" id="1.20.120.330:FF:000005">
    <property type="entry name" value="Bifunctional glutamine synthetase adenylyltransferase/adenylyl-removing enzyme"/>
    <property type="match status" value="1"/>
</dbReference>
<dbReference type="EMBL" id="FR695874">
    <property type="protein sequence ID" value="CBX29999.1"/>
    <property type="molecule type" value="Genomic_DNA"/>
</dbReference>
<keyword evidence="6" id="KW-0511">Multifunctional enzyme</keyword>
<dbReference type="NCBIfam" id="NF008292">
    <property type="entry name" value="PRK11072.1"/>
    <property type="match status" value="1"/>
</dbReference>
<dbReference type="Pfam" id="PF03710">
    <property type="entry name" value="GlnE"/>
    <property type="match status" value="2"/>
</dbReference>
<dbReference type="HAMAP" id="MF_00802">
    <property type="entry name" value="GlnE"/>
    <property type="match status" value="1"/>
</dbReference>
<accession>E1YIF2</accession>
<dbReference type="SUPFAM" id="SSF81593">
    <property type="entry name" value="Nucleotidyltransferase substrate binding subunit/domain"/>
    <property type="match status" value="2"/>
</dbReference>
<proteinExistence type="inferred from homology"/>
<dbReference type="SUPFAM" id="SSF81301">
    <property type="entry name" value="Nucleotidyltransferase"/>
    <property type="match status" value="2"/>
</dbReference>
<evidence type="ECO:0000259" key="8">
    <source>
        <dbReference type="Pfam" id="PF08335"/>
    </source>
</evidence>
<dbReference type="GO" id="GO:0000820">
    <property type="term" value="P:regulation of glutamine family amino acid metabolic process"/>
    <property type="evidence" value="ECO:0007669"/>
    <property type="project" value="TreeGrafter"/>
</dbReference>
<feature type="domain" description="PII-uridylyltransferase/Glutamine-synthetase adenylyltransferase" evidence="8">
    <location>
        <begin position="308"/>
        <end position="447"/>
    </location>
</feature>
<dbReference type="Gene3D" id="1.20.120.1510">
    <property type="match status" value="1"/>
</dbReference>
<dbReference type="GO" id="GO:0016874">
    <property type="term" value="F:ligase activity"/>
    <property type="evidence" value="ECO:0007669"/>
    <property type="project" value="UniProtKB-KW"/>
</dbReference>
<name>E1YIF2_9BACT</name>
<dbReference type="GO" id="GO:0008882">
    <property type="term" value="F:[glutamate-ammonia-ligase] adenylyltransferase activity"/>
    <property type="evidence" value="ECO:0007669"/>
    <property type="project" value="InterPro"/>
</dbReference>
<evidence type="ECO:0000256" key="4">
    <source>
        <dbReference type="ARBA" id="ARBA00022840"/>
    </source>
</evidence>
<feature type="domain" description="Glutamate-ammonia ligase adenylyltransferase repeated" evidence="7">
    <location>
        <begin position="41"/>
        <end position="288"/>
    </location>
</feature>
<reference evidence="9" key="1">
    <citation type="journal article" date="2011" name="Environ. Microbiol.">
        <title>Genomic insights into the metabolic potential of the polycyclic aromatic hydrocarbon degrading sulfate-reducing Deltaproteobacterium N47.</title>
        <authorList>
            <person name="Bergmann F."/>
            <person name="Selesi D."/>
            <person name="Weinmaier T."/>
            <person name="Tischler P."/>
            <person name="Rattei T."/>
            <person name="Meckenstock R.U."/>
        </authorList>
    </citation>
    <scope>NUCLEOTIDE SEQUENCE</scope>
</reference>
<dbReference type="Gene3D" id="1.20.120.330">
    <property type="entry name" value="Nucleotidyltransferases domain 2"/>
    <property type="match status" value="2"/>
</dbReference>
<evidence type="ECO:0000259" key="7">
    <source>
        <dbReference type="Pfam" id="PF03710"/>
    </source>
</evidence>
<dbReference type="FunFam" id="3.30.460.10:FF:000009">
    <property type="entry name" value="Bifunctional glutamine synthetase adenylyltransferase/adenylyl-removing enzyme"/>
    <property type="match status" value="1"/>
</dbReference>
<evidence type="ECO:0000256" key="2">
    <source>
        <dbReference type="ARBA" id="ARBA00022695"/>
    </source>
</evidence>
<evidence type="ECO:0000313" key="9">
    <source>
        <dbReference type="EMBL" id="CBX29999.1"/>
    </source>
</evidence>
<sequence length="960" mass="109459">MDQTIIPEELLPVLKSRLDSFHPAFNQTGIDLKRDPDFHSELKYVFALSSFAAKTCTRNPEILLDLINCGDLKISYSGKQYAKRLLNLLSDTKSDPETANILKSFRSREMLRIAWRDLTGKAGYSETVKDLSLFADACVDGALTVLYENLKTEFGTPTDSDGQTQKLVVIGMGKLGGYELNFSSDIDLVFAYPERGETKGGEKSINNDEFFTRLCRRLIAIIGATGYEGMVFRVDLRLRPYGENGPIVMNFDSMEDYYQGQGREWERYALIKARIVAGDKIAGEKLLEMLKPFVYRRYLDFGAIESLRDMKKKIDLQVMQKEMKNNIKLGAGGIRGIEFFAQIFQLIRGGVIPALQERDVIKVLKILSQKNYISSGTLIELELAYIFLRTVENHLQEFSDNQTHNLPEDPVSKVCIAVSMGFSTWEEFHAKLELHRKNVQHHFNSLLDTGENGKAGNKDNIENKLYDVWQFPDRKEHNINILASAGYKRPDEVIDLLVHFQNDNATRALSGSGRQKLDRLLPLLLKETGLSDEPFVALNRIIDLLKAIEKRTCYLSLLLESPVAMQHLVKLAKSSSWIVSYLAQHPVLLDELLDPRTLYVLAQKEDLKKEIKRRLEMISSSDLEYQIEQLCIFKQVNTLRVAAADLTGGLSLMKVSDHLSYIAEVIIDKVLEISWQHLSQKHGIPDYLTNQNKYEKDFAIIAYGKLGGLELGYSSDLDLVFLHSGTGSRTSGGPKPIENSQFFARLGQRIVHILTSYTRAGMLYEADMRLRPSGGAGLLVSHIEGFREYMLNEAWTWEHQAIVRARPVCGDNALAQRFQQIRHEALARPRDKDKLREEVITMRERMRKERLIAERGVFDLKQDVGGIVDIEFLVQYLVLLKSNEYADITKWTDNVRILQTLAETKIIDDKSAHFLKEAYLTYRLTAHRLSLQEKPAKVEEASYSETREQVKKIWDSLITD</sequence>
<keyword evidence="9" id="KW-0436">Ligase</keyword>
<keyword evidence="5" id="KW-0460">Magnesium</keyword>
<keyword evidence="1 9" id="KW-0808">Transferase</keyword>
<organism evidence="9">
    <name type="scientific">uncultured Desulfobacterium sp</name>
    <dbReference type="NCBI Taxonomy" id="201089"/>
    <lineage>
        <taxon>Bacteria</taxon>
        <taxon>Pseudomonadati</taxon>
        <taxon>Thermodesulfobacteriota</taxon>
        <taxon>Desulfobacteria</taxon>
        <taxon>Desulfobacterales</taxon>
        <taxon>Desulfobacteriaceae</taxon>
        <taxon>Desulfobacterium</taxon>
        <taxon>environmental samples</taxon>
    </lineage>
</organism>